<evidence type="ECO:0000256" key="2">
    <source>
        <dbReference type="ARBA" id="ARBA00006920"/>
    </source>
</evidence>
<keyword evidence="7" id="KW-0630">Potassium</keyword>
<keyword evidence="6" id="KW-0631">Potassium channel</keyword>
<feature type="transmembrane region" description="Helical" evidence="14">
    <location>
        <begin position="135"/>
        <end position="157"/>
    </location>
</feature>
<evidence type="ECO:0000313" key="16">
    <source>
        <dbReference type="Proteomes" id="UP000319103"/>
    </source>
</evidence>
<evidence type="ECO:0000256" key="14">
    <source>
        <dbReference type="SAM" id="Phobius"/>
    </source>
</evidence>
<protein>
    <submittedName>
        <fullName evidence="15">DUF1211 domain-containing protein</fullName>
    </submittedName>
</protein>
<accession>A0A540W786</accession>
<keyword evidence="4" id="KW-0633">Potassium transport</keyword>
<evidence type="ECO:0000256" key="4">
    <source>
        <dbReference type="ARBA" id="ARBA00022538"/>
    </source>
</evidence>
<comment type="caution">
    <text evidence="15">The sequence shown here is derived from an EMBL/GenBank/DDBJ whole genome shotgun (WGS) entry which is preliminary data.</text>
</comment>
<evidence type="ECO:0000256" key="13">
    <source>
        <dbReference type="SAM" id="MobiDB-lite"/>
    </source>
</evidence>
<evidence type="ECO:0000256" key="12">
    <source>
        <dbReference type="ARBA" id="ARBA00034430"/>
    </source>
</evidence>
<evidence type="ECO:0000256" key="5">
    <source>
        <dbReference type="ARBA" id="ARBA00022692"/>
    </source>
</evidence>
<keyword evidence="8 14" id="KW-1133">Transmembrane helix</keyword>
<dbReference type="GO" id="GO:0005267">
    <property type="term" value="F:potassium channel activity"/>
    <property type="evidence" value="ECO:0007669"/>
    <property type="project" value="UniProtKB-KW"/>
</dbReference>
<evidence type="ECO:0000256" key="11">
    <source>
        <dbReference type="ARBA" id="ARBA00023303"/>
    </source>
</evidence>
<name>A0A540W786_9ACTN</name>
<dbReference type="GO" id="GO:0015252">
    <property type="term" value="F:proton channel activity"/>
    <property type="evidence" value="ECO:0007669"/>
    <property type="project" value="InterPro"/>
</dbReference>
<comment type="catalytic activity">
    <reaction evidence="12">
        <text>K(+)(in) = K(+)(out)</text>
        <dbReference type="Rhea" id="RHEA:29463"/>
        <dbReference type="ChEBI" id="CHEBI:29103"/>
    </reaction>
</comment>
<evidence type="ECO:0000313" key="15">
    <source>
        <dbReference type="EMBL" id="TQF04882.1"/>
    </source>
</evidence>
<dbReference type="RefSeq" id="WP_141635435.1">
    <property type="nucleotide sequence ID" value="NZ_VIGB01000003.1"/>
</dbReference>
<evidence type="ECO:0000256" key="6">
    <source>
        <dbReference type="ARBA" id="ARBA00022826"/>
    </source>
</evidence>
<dbReference type="Pfam" id="PF06736">
    <property type="entry name" value="TMEM175"/>
    <property type="match status" value="1"/>
</dbReference>
<keyword evidence="11" id="KW-0407">Ion channel</keyword>
<evidence type="ECO:0000256" key="8">
    <source>
        <dbReference type="ARBA" id="ARBA00022989"/>
    </source>
</evidence>
<evidence type="ECO:0000256" key="10">
    <source>
        <dbReference type="ARBA" id="ARBA00023136"/>
    </source>
</evidence>
<feature type="transmembrane region" description="Helical" evidence="14">
    <location>
        <begin position="33"/>
        <end position="50"/>
    </location>
</feature>
<evidence type="ECO:0000256" key="3">
    <source>
        <dbReference type="ARBA" id="ARBA00022448"/>
    </source>
</evidence>
<dbReference type="OrthoDB" id="7626281at2"/>
<keyword evidence="10 14" id="KW-0472">Membrane</keyword>
<gene>
    <name evidence="15" type="ORF">E6W39_24940</name>
</gene>
<reference evidence="15 16" key="1">
    <citation type="submission" date="2019-06" db="EMBL/GenBank/DDBJ databases">
        <title>Description of Kitasatospora acidophila sp. nov. isolated from pine grove soil, and reclassification of Streptomyces novaecaesareae to Kitasatospora novaeceasareae comb. nov.</title>
        <authorList>
            <person name="Kim M.J."/>
        </authorList>
    </citation>
    <scope>NUCLEOTIDE SEQUENCE [LARGE SCALE GENOMIC DNA]</scope>
    <source>
        <strain evidence="15 16">MMS16-CNU292</strain>
    </source>
</reference>
<comment type="similarity">
    <text evidence="2">Belongs to the TMEM175 family.</text>
</comment>
<keyword evidence="3" id="KW-0813">Transport</keyword>
<dbReference type="InterPro" id="IPR010617">
    <property type="entry name" value="TMEM175-like"/>
</dbReference>
<feature type="transmembrane region" description="Helical" evidence="14">
    <location>
        <begin position="101"/>
        <end position="123"/>
    </location>
</feature>
<organism evidence="15 16">
    <name type="scientific">Kitasatospora acidiphila</name>
    <dbReference type="NCBI Taxonomy" id="2567942"/>
    <lineage>
        <taxon>Bacteria</taxon>
        <taxon>Bacillati</taxon>
        <taxon>Actinomycetota</taxon>
        <taxon>Actinomycetes</taxon>
        <taxon>Kitasatosporales</taxon>
        <taxon>Streptomycetaceae</taxon>
        <taxon>Kitasatospora</taxon>
    </lineage>
</organism>
<feature type="transmembrane region" description="Helical" evidence="14">
    <location>
        <begin position="185"/>
        <end position="214"/>
    </location>
</feature>
<dbReference type="Proteomes" id="UP000319103">
    <property type="component" value="Unassembled WGS sequence"/>
</dbReference>
<feature type="region of interest" description="Disordered" evidence="13">
    <location>
        <begin position="288"/>
        <end position="332"/>
    </location>
</feature>
<comment type="subcellular location">
    <subcellularLocation>
        <location evidence="1">Membrane</location>
        <topology evidence="1">Multi-pass membrane protein</topology>
    </subcellularLocation>
</comment>
<feature type="compositionally biased region" description="Low complexity" evidence="13">
    <location>
        <begin position="257"/>
        <end position="270"/>
    </location>
</feature>
<keyword evidence="5 14" id="KW-0812">Transmembrane</keyword>
<keyword evidence="16" id="KW-1185">Reference proteome</keyword>
<evidence type="ECO:0000256" key="7">
    <source>
        <dbReference type="ARBA" id="ARBA00022958"/>
    </source>
</evidence>
<dbReference type="GO" id="GO:0016020">
    <property type="term" value="C:membrane"/>
    <property type="evidence" value="ECO:0007669"/>
    <property type="project" value="UniProtKB-SubCell"/>
</dbReference>
<keyword evidence="9" id="KW-0406">Ion transport</keyword>
<dbReference type="EMBL" id="VIGB01000003">
    <property type="protein sequence ID" value="TQF04882.1"/>
    <property type="molecule type" value="Genomic_DNA"/>
</dbReference>
<evidence type="ECO:0000256" key="9">
    <source>
        <dbReference type="ARBA" id="ARBA00023065"/>
    </source>
</evidence>
<feature type="compositionally biased region" description="Low complexity" evidence="13">
    <location>
        <begin position="288"/>
        <end position="303"/>
    </location>
</feature>
<sequence length="332" mass="35141">MRPFHHHEHQHDQQHDAPAAPESFEISTGRLEAFSDGVFAIAITLLILDIRVPQGDGTLLHRLAQQWPSLGAYVISFLIIGMIWMNHHTMLFYIRRVDRPLMLFNLLLLMNVSFIPFPTHVLAEAMSTGHGEQTAAVFYGLTLTLGGIPFNAVWIYASAGHRHLGRTITPAQAAVMRKHFLMGPIMYLGATVVGLASAVASMTIFGVLLLFYMVEVLGSTSEQQHDLHSRSPVHRMTGLAEPPAEVGTSTDQPPAPQAAAPAVPGAPTAPAVHAAPAALPVPTAAAVPAAPAADTAVSGAGPAAAPPPGPPEAAQQPCPTCGRTAQVLALQR</sequence>
<dbReference type="AlphaFoldDB" id="A0A540W786"/>
<evidence type="ECO:0000256" key="1">
    <source>
        <dbReference type="ARBA" id="ARBA00004141"/>
    </source>
</evidence>
<feature type="region of interest" description="Disordered" evidence="13">
    <location>
        <begin position="240"/>
        <end position="270"/>
    </location>
</feature>
<dbReference type="PANTHER" id="PTHR31462">
    <property type="entry name" value="ENDOSOMAL/LYSOSOMAL POTASSIUM CHANNEL TMEM175"/>
    <property type="match status" value="1"/>
</dbReference>
<feature type="transmembrane region" description="Helical" evidence="14">
    <location>
        <begin position="70"/>
        <end position="94"/>
    </location>
</feature>
<proteinExistence type="inferred from homology"/>
<dbReference type="PANTHER" id="PTHR31462:SF5">
    <property type="entry name" value="ENDOSOMAL_LYSOSOMAL PROTON CHANNEL TMEM175"/>
    <property type="match status" value="1"/>
</dbReference>